<keyword evidence="2" id="KW-1185">Reference proteome</keyword>
<keyword evidence="1" id="KW-0012">Acyltransferase</keyword>
<dbReference type="EMBL" id="CP113520">
    <property type="protein sequence ID" value="WAJ27803.1"/>
    <property type="molecule type" value="Genomic_DNA"/>
</dbReference>
<name>A0ACD4NM17_9HYPH</name>
<proteinExistence type="predicted"/>
<protein>
    <submittedName>
        <fullName evidence="1">Beta-ketoacyl-ACP synthase II</fullName>
        <ecNumber evidence="1">2.3.1.179</ecNumber>
    </submittedName>
</protein>
<dbReference type="Proteomes" id="UP001163223">
    <property type="component" value="Chromosome"/>
</dbReference>
<reference evidence="1" key="1">
    <citation type="submission" date="2022-11" db="EMBL/GenBank/DDBJ databases">
        <title>beta-Carotene-producing bacterium, Jeongeuplla avenae sp. nov., alleviates the salt stress of Arabidopsis seedlings.</title>
        <authorList>
            <person name="Jiang L."/>
            <person name="Lee J."/>
        </authorList>
    </citation>
    <scope>NUCLEOTIDE SEQUENCE</scope>
    <source>
        <strain evidence="1">DY_R2A_6</strain>
    </source>
</reference>
<gene>
    <name evidence="1" type="primary">fabF</name>
    <name evidence="1" type="ORF">OXU80_23650</name>
</gene>
<sequence>MAAQDPERIVVTGMGVVSPLGVGVEPVWSRLVAGGSGIRRLDDDAVVGIGSRIAGVVPGRDEDAHGFDLDGLVPFKDRKKMDRFIHFALDAAGQAIAQAGWTPDDGGRERTATIVASGIGGFHSMLDAVTTVQTRGPGRLSPFTVSSFLVNLAAGQISIRHGFKGPLGAPVTACAASVQAIGDGMRLIRSGEADVVLCGGAEACISRVTLASFGAARALSTGFNDSPRSASRPFDRSRDGFVMSEGAGMLVLESLRHALDRGATPLGEICGYGTTADAHHPTAARADGNGAQRAMRLALSMARLPPDAVDYINAHATSTPIGDASELAAIKAVFAGAPGPAISSTKSSSGHLLGAAGVFEVIVTLLALRDGTLPPNLNLEDPDEVAEGLDLIGPTARRSGADVALSNAFGFGGVNASVVLKRWSGA</sequence>
<organism evidence="1 2">
    <name type="scientific">Antarcticirhabdus aurantiaca</name>
    <dbReference type="NCBI Taxonomy" id="2606717"/>
    <lineage>
        <taxon>Bacteria</taxon>
        <taxon>Pseudomonadati</taxon>
        <taxon>Pseudomonadota</taxon>
        <taxon>Alphaproteobacteria</taxon>
        <taxon>Hyphomicrobiales</taxon>
        <taxon>Aurantimonadaceae</taxon>
        <taxon>Antarcticirhabdus</taxon>
    </lineage>
</organism>
<dbReference type="EC" id="2.3.1.179" evidence="1"/>
<accession>A0ACD4NM17</accession>
<keyword evidence="1" id="KW-0808">Transferase</keyword>
<evidence type="ECO:0000313" key="2">
    <source>
        <dbReference type="Proteomes" id="UP001163223"/>
    </source>
</evidence>
<evidence type="ECO:0000313" key="1">
    <source>
        <dbReference type="EMBL" id="WAJ27803.1"/>
    </source>
</evidence>